<proteinExistence type="predicted"/>
<evidence type="ECO:0000313" key="2">
    <source>
        <dbReference type="EMBL" id="SEF67551.1"/>
    </source>
</evidence>
<feature type="signal peptide" evidence="1">
    <location>
        <begin position="1"/>
        <end position="26"/>
    </location>
</feature>
<gene>
    <name evidence="2" type="ORF">SAMN05216586_101648</name>
</gene>
<comment type="caution">
    <text evidence="2">The sequence shown here is derived from an EMBL/GenBank/DDBJ whole genome shotgun (WGS) entry which is preliminary data.</text>
</comment>
<dbReference type="PROSITE" id="PS51257">
    <property type="entry name" value="PROKAR_LIPOPROTEIN"/>
    <property type="match status" value="1"/>
</dbReference>
<reference evidence="2 3" key="1">
    <citation type="submission" date="2016-10" db="EMBL/GenBank/DDBJ databases">
        <authorList>
            <person name="Varghese N."/>
            <person name="Submissions S."/>
        </authorList>
    </citation>
    <scope>NUCLEOTIDE SEQUENCE [LARGE SCALE GENOMIC DNA]</scope>
    <source>
        <strain evidence="2 3">CECT 8317</strain>
    </source>
</reference>
<dbReference type="RefSeq" id="WP_088273732.1">
    <property type="nucleotide sequence ID" value="NZ_FNVE01000001.1"/>
</dbReference>
<sequence length="707" mass="79300">MSNLLRRLATVSTLPLLAAGASCALASENPRYRTTQHDFGGVGLLQTPTARMAPAGEFSFNANRTSPYSRYSISVQPLPWLESTIRYIAISNINYGDEGFSDQSLKDKAIDAKFRLWQESRWLPQVALGFRDIGGTGLFSSEFIVANKRFYDLDFSLGVAWGYIGNRGDFGNPLSLISDSFDDRARNDDPGGTLNTSSYFSGRPALFGGIEYQTPWDNVRLKLEVEGNDYQSEPFRNNQTQDHPVNLGVLYSLGSNVDLTAAWERGNTAMFGITLRSNVKFVQRPPKLLDPAPEPRRPLPAGVSGADVDWANISQRLEDNAGIAVESIAVNGDEVVITGQQTTYPSDAEGMSRAARVLDNSLGEGSYDWYTLVHKPYGMALNQTSVNAQTLREYERFETDRRALRYGMENAVPAVRQGGEVYNGKLDRANAGLALGYRQNVGGPDSFILYQFLLRANGQFYFDRNKWLDGTVGINLLNNYDKFEYDGPSNLPRVRTDLRQYLTSSDVQLNRLQYTQTEQINRDWFGMAYAGLLEDMYGGIGAEVLYRPHGVDWAVGVDVNWVKQRGYRQDFSFRDYSTLTGHVTGYLRTGFHDVLIKGSVGRYLAGDIGGTIDLSRRFRNGFEFGGWATFTDVSKEEFGEGSFDKGVYLRVPFDAFFLSSTKSVGTLSWNPLTRDGGAKLWRNYELYRLTQDRDLDRFDNSFQNLTR</sequence>
<dbReference type="Pfam" id="PF06082">
    <property type="entry name" value="YjbH"/>
    <property type="match status" value="1"/>
</dbReference>
<keyword evidence="3" id="KW-1185">Reference proteome</keyword>
<evidence type="ECO:0000256" key="1">
    <source>
        <dbReference type="SAM" id="SignalP"/>
    </source>
</evidence>
<organism evidence="2 3">
    <name type="scientific">Halopseudomonas aestusnigri</name>
    <dbReference type="NCBI Taxonomy" id="857252"/>
    <lineage>
        <taxon>Bacteria</taxon>
        <taxon>Pseudomonadati</taxon>
        <taxon>Pseudomonadota</taxon>
        <taxon>Gammaproteobacteria</taxon>
        <taxon>Pseudomonadales</taxon>
        <taxon>Pseudomonadaceae</taxon>
        <taxon>Halopseudomonas</taxon>
    </lineage>
</organism>
<dbReference type="Proteomes" id="UP000243518">
    <property type="component" value="Unassembled WGS sequence"/>
</dbReference>
<accession>A0AAQ1JP44</accession>
<evidence type="ECO:0000313" key="3">
    <source>
        <dbReference type="Proteomes" id="UP000243518"/>
    </source>
</evidence>
<protein>
    <submittedName>
        <fullName evidence="2">Exopolysaccharide biosynthesis protein YbjH</fullName>
    </submittedName>
</protein>
<dbReference type="AlphaFoldDB" id="A0AAQ1JP44"/>
<dbReference type="EMBL" id="FNVE01000001">
    <property type="protein sequence ID" value="SEF67551.1"/>
    <property type="molecule type" value="Genomic_DNA"/>
</dbReference>
<name>A0AAQ1JP44_9GAMM</name>
<dbReference type="InterPro" id="IPR010344">
    <property type="entry name" value="YbjH"/>
</dbReference>
<keyword evidence="1" id="KW-0732">Signal</keyword>
<feature type="chain" id="PRO_5042911531" evidence="1">
    <location>
        <begin position="27"/>
        <end position="707"/>
    </location>
</feature>